<dbReference type="EMBL" id="JQBR01000005">
    <property type="protein sequence ID" value="KRN66198.1"/>
    <property type="molecule type" value="Genomic_DNA"/>
</dbReference>
<dbReference type="PANTHER" id="PTHR21039">
    <property type="entry name" value="HISTIDINOL PHOSPHATASE-RELATED"/>
    <property type="match status" value="1"/>
</dbReference>
<sequence length="268" mass="31256">MDYYDQHVHTNFSFDSDEKMAAYLKLAGENFVSTEHLDYKALDDKSGDNLIDYEAYSREIHRLEEETGKHIFKGVEIGYFAGREPEIRAYLQRHDFDIKLLSFHRSPDFDFDDAIVSQMDPLKVADQYYRLMWKGINAFHDADVLAHFDYGVRKLNLTSGMFETTAGVLLTNILKLAVRYNMAFELNTTSMYKYHNIGLYDYAVEIYKQLGGKRYTIGSDAHDTSQYMRNYENAVDMLKAHDIHHVNVYRKNAMIIVPLDDVDEGIKY</sequence>
<feature type="domain" description="PHP" evidence="9">
    <location>
        <begin position="5"/>
        <end position="189"/>
    </location>
</feature>
<evidence type="ECO:0000256" key="6">
    <source>
        <dbReference type="ARBA" id="ARBA00023102"/>
    </source>
</evidence>
<dbReference type="PANTHER" id="PTHR21039:SF0">
    <property type="entry name" value="HISTIDINOL-PHOSPHATASE"/>
    <property type="match status" value="1"/>
</dbReference>
<organism evidence="10 11">
    <name type="scientific">Pediococcus cellicola</name>
    <dbReference type="NCBI Taxonomy" id="319652"/>
    <lineage>
        <taxon>Bacteria</taxon>
        <taxon>Bacillati</taxon>
        <taxon>Bacillota</taxon>
        <taxon>Bacilli</taxon>
        <taxon>Lactobacillales</taxon>
        <taxon>Lactobacillaceae</taxon>
        <taxon>Pediococcus</taxon>
    </lineage>
</organism>
<dbReference type="OrthoDB" id="9775255at2"/>
<comment type="pathway">
    <text evidence="1 8">Amino-acid biosynthesis; L-histidine biosynthesis; L-histidine from 5-phospho-alpha-D-ribose 1-diphosphate: step 8/9.</text>
</comment>
<dbReference type="InterPro" id="IPR016195">
    <property type="entry name" value="Pol/histidinol_Pase-like"/>
</dbReference>
<evidence type="ECO:0000256" key="3">
    <source>
        <dbReference type="ARBA" id="ARBA00013085"/>
    </source>
</evidence>
<evidence type="ECO:0000256" key="2">
    <source>
        <dbReference type="ARBA" id="ARBA00009152"/>
    </source>
</evidence>
<gene>
    <name evidence="10" type="ORF">IV80_GL001445</name>
</gene>
<evidence type="ECO:0000256" key="7">
    <source>
        <dbReference type="ARBA" id="ARBA00049158"/>
    </source>
</evidence>
<dbReference type="EC" id="3.1.3.15" evidence="3 8"/>
<dbReference type="SUPFAM" id="SSF89550">
    <property type="entry name" value="PHP domain-like"/>
    <property type="match status" value="1"/>
</dbReference>
<dbReference type="GO" id="GO:0000105">
    <property type="term" value="P:L-histidine biosynthetic process"/>
    <property type="evidence" value="ECO:0007669"/>
    <property type="project" value="UniProtKB-UniRule"/>
</dbReference>
<keyword evidence="6 8" id="KW-0368">Histidine biosynthesis</keyword>
<evidence type="ECO:0000256" key="4">
    <source>
        <dbReference type="ARBA" id="ARBA00022605"/>
    </source>
</evidence>
<keyword evidence="4 8" id="KW-0028">Amino-acid biosynthesis</keyword>
<dbReference type="GO" id="GO:0005737">
    <property type="term" value="C:cytoplasm"/>
    <property type="evidence" value="ECO:0007669"/>
    <property type="project" value="TreeGrafter"/>
</dbReference>
<comment type="caution">
    <text evidence="10">The sequence shown here is derived from an EMBL/GenBank/DDBJ whole genome shotgun (WGS) entry which is preliminary data.</text>
</comment>
<name>A0A0R2IRT3_9LACO</name>
<keyword evidence="5 8" id="KW-0378">Hydrolase</keyword>
<evidence type="ECO:0000313" key="10">
    <source>
        <dbReference type="EMBL" id="KRN66198.1"/>
    </source>
</evidence>
<dbReference type="Proteomes" id="UP000051568">
    <property type="component" value="Unassembled WGS sequence"/>
</dbReference>
<keyword evidence="11" id="KW-1185">Reference proteome</keyword>
<proteinExistence type="inferred from homology"/>
<dbReference type="InterPro" id="IPR004013">
    <property type="entry name" value="PHP_dom"/>
</dbReference>
<evidence type="ECO:0000259" key="9">
    <source>
        <dbReference type="Pfam" id="PF02811"/>
    </source>
</evidence>
<reference evidence="10 11" key="1">
    <citation type="journal article" date="2015" name="Genome Announc.">
        <title>Expanding the biotechnology potential of lactobacilli through comparative genomics of 213 strains and associated genera.</title>
        <authorList>
            <person name="Sun Z."/>
            <person name="Harris H.M."/>
            <person name="McCann A."/>
            <person name="Guo C."/>
            <person name="Argimon S."/>
            <person name="Zhang W."/>
            <person name="Yang X."/>
            <person name="Jeffery I.B."/>
            <person name="Cooney J.C."/>
            <person name="Kagawa T.F."/>
            <person name="Liu W."/>
            <person name="Song Y."/>
            <person name="Salvetti E."/>
            <person name="Wrobel A."/>
            <person name="Rasinkangas P."/>
            <person name="Parkhill J."/>
            <person name="Rea M.C."/>
            <person name="O'Sullivan O."/>
            <person name="Ritari J."/>
            <person name="Douillard F.P."/>
            <person name="Paul Ross R."/>
            <person name="Yang R."/>
            <person name="Briner A.E."/>
            <person name="Felis G.E."/>
            <person name="de Vos W.M."/>
            <person name="Barrangou R."/>
            <person name="Klaenhammer T.R."/>
            <person name="Caufield P.W."/>
            <person name="Cui Y."/>
            <person name="Zhang H."/>
            <person name="O'Toole P.W."/>
        </authorList>
    </citation>
    <scope>NUCLEOTIDE SEQUENCE [LARGE SCALE GENOMIC DNA]</scope>
    <source>
        <strain evidence="10 11">DSM 17757</strain>
    </source>
</reference>
<evidence type="ECO:0000256" key="8">
    <source>
        <dbReference type="RuleBase" id="RU366003"/>
    </source>
</evidence>
<dbReference type="UniPathway" id="UPA00031">
    <property type="reaction ID" value="UER00013"/>
</dbReference>
<dbReference type="GO" id="GO:0004401">
    <property type="term" value="F:histidinol-phosphatase activity"/>
    <property type="evidence" value="ECO:0007669"/>
    <property type="project" value="UniProtKB-UniRule"/>
</dbReference>
<dbReference type="Gene3D" id="3.20.20.140">
    <property type="entry name" value="Metal-dependent hydrolases"/>
    <property type="match status" value="1"/>
</dbReference>
<dbReference type="InterPro" id="IPR010140">
    <property type="entry name" value="Histidinol_P_phosphatase_HisJ"/>
</dbReference>
<evidence type="ECO:0000313" key="11">
    <source>
        <dbReference type="Proteomes" id="UP000051568"/>
    </source>
</evidence>
<dbReference type="PATRIC" id="fig|319652.3.peg.1461"/>
<dbReference type="AlphaFoldDB" id="A0A0R2IRT3"/>
<accession>A0A0R2IRT3</accession>
<evidence type="ECO:0000256" key="5">
    <source>
        <dbReference type="ARBA" id="ARBA00022801"/>
    </source>
</evidence>
<dbReference type="RefSeq" id="WP_057750835.1">
    <property type="nucleotide sequence ID" value="NZ_BJVH01000005.1"/>
</dbReference>
<evidence type="ECO:0000256" key="1">
    <source>
        <dbReference type="ARBA" id="ARBA00004970"/>
    </source>
</evidence>
<comment type="similarity">
    <text evidence="2 8">Belongs to the PHP hydrolase family. HisK subfamily.</text>
</comment>
<dbReference type="Pfam" id="PF02811">
    <property type="entry name" value="PHP"/>
    <property type="match status" value="1"/>
</dbReference>
<dbReference type="STRING" id="319652.IV80_GL001445"/>
<dbReference type="NCBIfam" id="NF005597">
    <property type="entry name" value="PRK07329.1"/>
    <property type="match status" value="1"/>
</dbReference>
<comment type="catalytic activity">
    <reaction evidence="7 8">
        <text>L-histidinol phosphate + H2O = L-histidinol + phosphate</text>
        <dbReference type="Rhea" id="RHEA:14465"/>
        <dbReference type="ChEBI" id="CHEBI:15377"/>
        <dbReference type="ChEBI" id="CHEBI:43474"/>
        <dbReference type="ChEBI" id="CHEBI:57699"/>
        <dbReference type="ChEBI" id="CHEBI:57980"/>
        <dbReference type="EC" id="3.1.3.15"/>
    </reaction>
</comment>
<protein>
    <recommendedName>
        <fullName evidence="3 8">Histidinol-phosphatase</fullName>
        <shortName evidence="8">HolPase</shortName>
        <ecNumber evidence="3 8">3.1.3.15</ecNumber>
    </recommendedName>
</protein>